<feature type="compositionally biased region" description="Polar residues" evidence="1">
    <location>
        <begin position="311"/>
        <end position="326"/>
    </location>
</feature>
<keyword evidence="3" id="KW-1185">Reference proteome</keyword>
<feature type="compositionally biased region" description="Polar residues" evidence="1">
    <location>
        <begin position="91"/>
        <end position="100"/>
    </location>
</feature>
<accession>A0AAV4I351</accession>
<dbReference type="EMBL" id="BMAT01013032">
    <property type="protein sequence ID" value="GFS04470.1"/>
    <property type="molecule type" value="Genomic_DNA"/>
</dbReference>
<dbReference type="AlphaFoldDB" id="A0AAV4I351"/>
<sequence>MRIEGWNVVQWKDGEKGGLGGDKVEKIFDTDWKFELETGMTTDPNTKDPSESKMCRESSKLALSEFYHVDEAEYSRHRRVSYPHIHQPLRSLSNKSLSKTNRAHRAKRKHKKKKKKEKMRSFPSQSAIKSPTIIEEEESHGEPDYYDPTSIWWCVYCPDGDKDTSNNVFRPLTLTIIFYTFLHSFPPSLPPSFPLSPQDSASSSVSEEEEFEEEFDEEDLGVPISTTAISFEPVPSTPKDSTDQPGSVQSAPALNVIPATPSLEKFVDSLSPVGGLDSNSGLPTPTSPAVIPVSSTTSTAGSSPGKEHPVTLNSHCSQKSLRSTRM</sequence>
<evidence type="ECO:0000256" key="1">
    <source>
        <dbReference type="SAM" id="MobiDB-lite"/>
    </source>
</evidence>
<comment type="caution">
    <text evidence="2">The sequence shown here is derived from an EMBL/GenBank/DDBJ whole genome shotgun (WGS) entry which is preliminary data.</text>
</comment>
<name>A0AAV4I351_9GAST</name>
<feature type="compositionally biased region" description="Basic residues" evidence="1">
    <location>
        <begin position="101"/>
        <end position="118"/>
    </location>
</feature>
<feature type="region of interest" description="Disordered" evidence="1">
    <location>
        <begin position="193"/>
        <end position="250"/>
    </location>
</feature>
<feature type="region of interest" description="Disordered" evidence="1">
    <location>
        <begin position="91"/>
        <end position="143"/>
    </location>
</feature>
<feature type="region of interest" description="Disordered" evidence="1">
    <location>
        <begin position="272"/>
        <end position="326"/>
    </location>
</feature>
<feature type="compositionally biased region" description="Low complexity" evidence="1">
    <location>
        <begin position="294"/>
        <end position="303"/>
    </location>
</feature>
<organism evidence="2 3">
    <name type="scientific">Elysia marginata</name>
    <dbReference type="NCBI Taxonomy" id="1093978"/>
    <lineage>
        <taxon>Eukaryota</taxon>
        <taxon>Metazoa</taxon>
        <taxon>Spiralia</taxon>
        <taxon>Lophotrochozoa</taxon>
        <taxon>Mollusca</taxon>
        <taxon>Gastropoda</taxon>
        <taxon>Heterobranchia</taxon>
        <taxon>Euthyneura</taxon>
        <taxon>Panpulmonata</taxon>
        <taxon>Sacoglossa</taxon>
        <taxon>Placobranchoidea</taxon>
        <taxon>Plakobranchidae</taxon>
        <taxon>Elysia</taxon>
    </lineage>
</organism>
<evidence type="ECO:0000313" key="2">
    <source>
        <dbReference type="EMBL" id="GFS04470.1"/>
    </source>
</evidence>
<feature type="compositionally biased region" description="Acidic residues" evidence="1">
    <location>
        <begin position="206"/>
        <end position="220"/>
    </location>
</feature>
<reference evidence="2 3" key="1">
    <citation type="journal article" date="2021" name="Elife">
        <title>Chloroplast acquisition without the gene transfer in kleptoplastic sea slugs, Plakobranchus ocellatus.</title>
        <authorList>
            <person name="Maeda T."/>
            <person name="Takahashi S."/>
            <person name="Yoshida T."/>
            <person name="Shimamura S."/>
            <person name="Takaki Y."/>
            <person name="Nagai Y."/>
            <person name="Toyoda A."/>
            <person name="Suzuki Y."/>
            <person name="Arimoto A."/>
            <person name="Ishii H."/>
            <person name="Satoh N."/>
            <person name="Nishiyama T."/>
            <person name="Hasebe M."/>
            <person name="Maruyama T."/>
            <person name="Minagawa J."/>
            <person name="Obokata J."/>
            <person name="Shigenobu S."/>
        </authorList>
    </citation>
    <scope>NUCLEOTIDE SEQUENCE [LARGE SCALE GENOMIC DNA]</scope>
</reference>
<dbReference type="Proteomes" id="UP000762676">
    <property type="component" value="Unassembled WGS sequence"/>
</dbReference>
<proteinExistence type="predicted"/>
<evidence type="ECO:0008006" key="4">
    <source>
        <dbReference type="Google" id="ProtNLM"/>
    </source>
</evidence>
<protein>
    <recommendedName>
        <fullName evidence="4">MIB/HERC2 domain-containing protein</fullName>
    </recommendedName>
</protein>
<gene>
    <name evidence="2" type="ORF">ElyMa_006495600</name>
</gene>
<evidence type="ECO:0000313" key="3">
    <source>
        <dbReference type="Proteomes" id="UP000762676"/>
    </source>
</evidence>